<accession>A0A2M7GW36</accession>
<dbReference type="AlphaFoldDB" id="A0A2M7GW36"/>
<sequence length="21" mass="2450">MWLIIGLGNPGRRYHSTRHNA</sequence>
<name>A0A2M7GW36_9BACT</name>
<dbReference type="InterPro" id="IPR036416">
    <property type="entry name" value="Pept_tRNA_hydro_sf"/>
</dbReference>
<evidence type="ECO:0000313" key="2">
    <source>
        <dbReference type="Proteomes" id="UP000230025"/>
    </source>
</evidence>
<reference evidence="2" key="1">
    <citation type="submission" date="2017-09" db="EMBL/GenBank/DDBJ databases">
        <title>Depth-based differentiation of microbial function through sediment-hosted aquifers and enrichment of novel symbionts in the deep terrestrial subsurface.</title>
        <authorList>
            <person name="Probst A.J."/>
            <person name="Ladd B."/>
            <person name="Jarett J.K."/>
            <person name="Geller-Mcgrath D.E."/>
            <person name="Sieber C.M.K."/>
            <person name="Emerson J.B."/>
            <person name="Anantharaman K."/>
            <person name="Thomas B.C."/>
            <person name="Malmstrom R."/>
            <person name="Stieglmeier M."/>
            <person name="Klingl A."/>
            <person name="Woyke T."/>
            <person name="Ryan C.M."/>
            <person name="Banfield J.F."/>
        </authorList>
    </citation>
    <scope>NUCLEOTIDE SEQUENCE [LARGE SCALE GENOMIC DNA]</scope>
</reference>
<evidence type="ECO:0000313" key="1">
    <source>
        <dbReference type="EMBL" id="PIW31523.1"/>
    </source>
</evidence>
<proteinExistence type="predicted"/>
<comment type="caution">
    <text evidence="1">The sequence shown here is derived from an EMBL/GenBank/DDBJ whole genome shotgun (WGS) entry which is preliminary data.</text>
</comment>
<dbReference type="EMBL" id="PFFY01000335">
    <property type="protein sequence ID" value="PIW31523.1"/>
    <property type="molecule type" value="Genomic_DNA"/>
</dbReference>
<keyword evidence="1" id="KW-0378">Hydrolase</keyword>
<gene>
    <name evidence="1" type="ORF">COW28_07115</name>
</gene>
<organism evidence="1 2">
    <name type="scientific">bacterium (Candidatus Ratteibacteria) CG15_BIG_FIL_POST_REV_8_21_14_020_41_12</name>
    <dbReference type="NCBI Taxonomy" id="2014291"/>
    <lineage>
        <taxon>Bacteria</taxon>
        <taxon>Candidatus Ratteibacteria</taxon>
    </lineage>
</organism>
<feature type="non-terminal residue" evidence="1">
    <location>
        <position position="21"/>
    </location>
</feature>
<dbReference type="InterPro" id="IPR001328">
    <property type="entry name" value="Pept_tRNA_hydro"/>
</dbReference>
<dbReference type="SUPFAM" id="SSF53178">
    <property type="entry name" value="Peptidyl-tRNA hydrolase-like"/>
    <property type="match status" value="1"/>
</dbReference>
<dbReference type="GO" id="GO:0004045">
    <property type="term" value="F:peptidyl-tRNA hydrolase activity"/>
    <property type="evidence" value="ECO:0007669"/>
    <property type="project" value="InterPro"/>
</dbReference>
<dbReference type="Gene3D" id="3.40.50.1470">
    <property type="entry name" value="Peptidyl-tRNA hydrolase"/>
    <property type="match status" value="1"/>
</dbReference>
<dbReference type="Proteomes" id="UP000230025">
    <property type="component" value="Unassembled WGS sequence"/>
</dbReference>
<dbReference type="Pfam" id="PF01195">
    <property type="entry name" value="Pept_tRNA_hydro"/>
    <property type="match status" value="1"/>
</dbReference>
<protein>
    <submittedName>
        <fullName evidence="1">Aminoacyl-tRNA hydrolase</fullName>
    </submittedName>
</protein>